<dbReference type="GeneID" id="20209543"/>
<dbReference type="OrthoDB" id="6776719at2759"/>
<keyword evidence="1" id="KW-0732">Signal</keyword>
<evidence type="ECO:0000313" key="2">
    <source>
        <dbReference type="EMBL" id="ESN99477.1"/>
    </source>
</evidence>
<organism evidence="3 4">
    <name type="scientific">Helobdella robusta</name>
    <name type="common">Californian leech</name>
    <dbReference type="NCBI Taxonomy" id="6412"/>
    <lineage>
        <taxon>Eukaryota</taxon>
        <taxon>Metazoa</taxon>
        <taxon>Spiralia</taxon>
        <taxon>Lophotrochozoa</taxon>
        <taxon>Annelida</taxon>
        <taxon>Clitellata</taxon>
        <taxon>Hirudinea</taxon>
        <taxon>Rhynchobdellida</taxon>
        <taxon>Glossiphoniidae</taxon>
        <taxon>Helobdella</taxon>
    </lineage>
</organism>
<dbReference type="AlphaFoldDB" id="T1FL44"/>
<dbReference type="InParanoid" id="T1FL44"/>
<dbReference type="EMBL" id="AMQM01009907">
    <property type="status" value="NOT_ANNOTATED_CDS"/>
    <property type="molecule type" value="Genomic_DNA"/>
</dbReference>
<dbReference type="Proteomes" id="UP000015101">
    <property type="component" value="Unassembled WGS sequence"/>
</dbReference>
<evidence type="ECO:0000256" key="1">
    <source>
        <dbReference type="SAM" id="SignalP"/>
    </source>
</evidence>
<dbReference type="PANTHER" id="PTHR46113:SF1">
    <property type="entry name" value="PEPTIDASE M17 LEUCYL AMINOPEPTIDASE N-TERMINAL DOMAIN-CONTAINING PROTEIN"/>
    <property type="match status" value="1"/>
</dbReference>
<dbReference type="KEGG" id="hro:HELRODRAFT_184399"/>
<reference evidence="3" key="3">
    <citation type="submission" date="2015-06" db="UniProtKB">
        <authorList>
            <consortium name="EnsemblMetazoa"/>
        </authorList>
    </citation>
    <scope>IDENTIFICATION</scope>
</reference>
<keyword evidence="4" id="KW-1185">Reference proteome</keyword>
<dbReference type="HOGENOM" id="CLU_014733_1_2_1"/>
<dbReference type="EnsemblMetazoa" id="HelroT184399">
    <property type="protein sequence ID" value="HelroP184399"/>
    <property type="gene ID" value="HelroG184399"/>
</dbReference>
<evidence type="ECO:0000313" key="4">
    <source>
        <dbReference type="Proteomes" id="UP000015101"/>
    </source>
</evidence>
<dbReference type="OMA" id="ENWPNID"/>
<dbReference type="PANTHER" id="PTHR46113">
    <property type="entry name" value="SNAC DOMAIN-CONTAINING PROTEIN"/>
    <property type="match status" value="1"/>
</dbReference>
<feature type="chain" id="PRO_5010980848" evidence="1">
    <location>
        <begin position="20"/>
        <end position="147"/>
    </location>
</feature>
<evidence type="ECO:0000313" key="3">
    <source>
        <dbReference type="EnsemblMetazoa" id="HelroP184399"/>
    </source>
</evidence>
<dbReference type="RefSeq" id="XP_009022423.1">
    <property type="nucleotide sequence ID" value="XM_009024175.1"/>
</dbReference>
<accession>T1FL44</accession>
<proteinExistence type="predicted"/>
<reference evidence="2 4" key="2">
    <citation type="journal article" date="2013" name="Nature">
        <title>Insights into bilaterian evolution from three spiralian genomes.</title>
        <authorList>
            <person name="Simakov O."/>
            <person name="Marletaz F."/>
            <person name="Cho S.J."/>
            <person name="Edsinger-Gonzales E."/>
            <person name="Havlak P."/>
            <person name="Hellsten U."/>
            <person name="Kuo D.H."/>
            <person name="Larsson T."/>
            <person name="Lv J."/>
            <person name="Arendt D."/>
            <person name="Savage R."/>
            <person name="Osoegawa K."/>
            <person name="de Jong P."/>
            <person name="Grimwood J."/>
            <person name="Chapman J.A."/>
            <person name="Shapiro H."/>
            <person name="Aerts A."/>
            <person name="Otillar R.P."/>
            <person name="Terry A.Y."/>
            <person name="Boore J.L."/>
            <person name="Grigoriev I.V."/>
            <person name="Lindberg D.R."/>
            <person name="Seaver E.C."/>
            <person name="Weisblat D.A."/>
            <person name="Putnam N.H."/>
            <person name="Rokhsar D.S."/>
        </authorList>
    </citation>
    <scope>NUCLEOTIDE SEQUENCE</scope>
</reference>
<dbReference type="CTD" id="20209543"/>
<feature type="signal peptide" evidence="1">
    <location>
        <begin position="1"/>
        <end position="19"/>
    </location>
</feature>
<name>T1FL44_HELRO</name>
<sequence length="147" mass="17077">MMLRHFWYMSPELATLVLFSSLLYDKEKTDLVRTIQADRGPHLMKTLPQSFDNLRASKTFFETSNIDASFLDVLVENWSDTPSFQVAAMFVKNLVCINDSAERGVALVQHFNETITKDAEQKQFLLQVVEQHRKNFAEYNRELLAKI</sequence>
<reference evidence="4" key="1">
    <citation type="submission" date="2012-12" db="EMBL/GenBank/DDBJ databases">
        <authorList>
            <person name="Hellsten U."/>
            <person name="Grimwood J."/>
            <person name="Chapman J.A."/>
            <person name="Shapiro H."/>
            <person name="Aerts A."/>
            <person name="Otillar R.P."/>
            <person name="Terry A.Y."/>
            <person name="Boore J.L."/>
            <person name="Simakov O."/>
            <person name="Marletaz F."/>
            <person name="Cho S.-J."/>
            <person name="Edsinger-Gonzales E."/>
            <person name="Havlak P."/>
            <person name="Kuo D.-H."/>
            <person name="Larsson T."/>
            <person name="Lv J."/>
            <person name="Arendt D."/>
            <person name="Savage R."/>
            <person name="Osoegawa K."/>
            <person name="de Jong P."/>
            <person name="Lindberg D.R."/>
            <person name="Seaver E.C."/>
            <person name="Weisblat D.A."/>
            <person name="Putnam N.H."/>
            <person name="Grigoriev I.V."/>
            <person name="Rokhsar D.S."/>
        </authorList>
    </citation>
    <scope>NUCLEOTIDE SEQUENCE</scope>
</reference>
<dbReference type="EMBL" id="KB097140">
    <property type="protein sequence ID" value="ESN99477.1"/>
    <property type="molecule type" value="Genomic_DNA"/>
</dbReference>
<gene>
    <name evidence="3" type="primary">20209543</name>
    <name evidence="2" type="ORF">HELRODRAFT_184399</name>
</gene>
<protein>
    <submittedName>
        <fullName evidence="2 3">Uncharacterized protein</fullName>
    </submittedName>
</protein>